<dbReference type="GO" id="GO:0007229">
    <property type="term" value="P:integrin-mediated signaling pathway"/>
    <property type="evidence" value="ECO:0007669"/>
    <property type="project" value="UniProtKB-KW"/>
</dbReference>
<dbReference type="Pfam" id="PF08441">
    <property type="entry name" value="Integrin_A_Ig_1"/>
    <property type="match status" value="1"/>
</dbReference>
<dbReference type="Gene3D" id="3.40.50.410">
    <property type="entry name" value="von Willebrand factor, type A domain"/>
    <property type="match status" value="1"/>
</dbReference>
<dbReference type="GO" id="GO:0005576">
    <property type="term" value="C:extracellular region"/>
    <property type="evidence" value="ECO:0007669"/>
    <property type="project" value="UniProtKB-SubCell"/>
</dbReference>
<evidence type="ECO:0000256" key="8">
    <source>
        <dbReference type="ARBA" id="ARBA00022889"/>
    </source>
</evidence>
<evidence type="ECO:0000313" key="18">
    <source>
        <dbReference type="Ensembl" id="ENSCPBP00000008548.1"/>
    </source>
</evidence>
<dbReference type="InterPro" id="IPR002035">
    <property type="entry name" value="VWF_A"/>
</dbReference>
<dbReference type="Pfam" id="PF00092">
    <property type="entry name" value="VWA"/>
    <property type="match status" value="1"/>
</dbReference>
<feature type="repeat" description="FG-GAP" evidence="15">
    <location>
        <begin position="461"/>
        <end position="519"/>
    </location>
</feature>
<evidence type="ECO:0000256" key="14">
    <source>
        <dbReference type="ARBA" id="ARBA00023180"/>
    </source>
</evidence>
<feature type="repeat" description="FG-GAP" evidence="15">
    <location>
        <begin position="522"/>
        <end position="582"/>
    </location>
</feature>
<dbReference type="SMART" id="SM00191">
    <property type="entry name" value="Int_alpha"/>
    <property type="match status" value="4"/>
</dbReference>
<dbReference type="InterPro" id="IPR013519">
    <property type="entry name" value="Int_alpha_beta-p"/>
</dbReference>
<dbReference type="PRINTS" id="PR00453">
    <property type="entry name" value="VWFADOMAIN"/>
</dbReference>
<dbReference type="SUPFAM" id="SSF69179">
    <property type="entry name" value="Integrin domains"/>
    <property type="match status" value="2"/>
</dbReference>
<proteinExistence type="inferred from homology"/>
<dbReference type="Gene3D" id="2.60.40.1460">
    <property type="entry name" value="Integrin domains. Chain A, domain 2"/>
    <property type="match status" value="1"/>
</dbReference>
<keyword evidence="13 16" id="KW-0675">Receptor</keyword>
<feature type="repeat" description="FG-GAP" evidence="15">
    <location>
        <begin position="31"/>
        <end position="91"/>
    </location>
</feature>
<dbReference type="AlphaFoldDB" id="A0A8C3H8E7"/>
<keyword evidence="11" id="KW-0472">Membrane</keyword>
<dbReference type="PROSITE" id="PS50234">
    <property type="entry name" value="VWFA"/>
    <property type="match status" value="1"/>
</dbReference>
<reference evidence="18" key="2">
    <citation type="submission" date="2025-09" db="UniProtKB">
        <authorList>
            <consortium name="Ensembl"/>
        </authorList>
    </citation>
    <scope>IDENTIFICATION</scope>
</reference>
<dbReference type="GO" id="GO:0008305">
    <property type="term" value="C:integrin complex"/>
    <property type="evidence" value="ECO:0007669"/>
    <property type="project" value="InterPro"/>
</dbReference>
<dbReference type="Proteomes" id="UP000694380">
    <property type="component" value="Unplaced"/>
</dbReference>
<comment type="similarity">
    <text evidence="3 16">Belongs to the integrin alpha chain family.</text>
</comment>
<dbReference type="InterPro" id="IPR013649">
    <property type="entry name" value="Integrin_alpha_Ig-like_1"/>
</dbReference>
<keyword evidence="14" id="KW-0325">Glycoprotein</keyword>
<dbReference type="PANTHER" id="PTHR23220">
    <property type="entry name" value="INTEGRIN ALPHA"/>
    <property type="match status" value="1"/>
</dbReference>
<organism evidence="18 19">
    <name type="scientific">Chrysemys picta bellii</name>
    <name type="common">Western painted turtle</name>
    <name type="synonym">Emys bellii</name>
    <dbReference type="NCBI Taxonomy" id="8478"/>
    <lineage>
        <taxon>Eukaryota</taxon>
        <taxon>Metazoa</taxon>
        <taxon>Chordata</taxon>
        <taxon>Craniata</taxon>
        <taxon>Vertebrata</taxon>
        <taxon>Euteleostomi</taxon>
        <taxon>Archelosauria</taxon>
        <taxon>Testudinata</taxon>
        <taxon>Testudines</taxon>
        <taxon>Cryptodira</taxon>
        <taxon>Durocryptodira</taxon>
        <taxon>Testudinoidea</taxon>
        <taxon>Emydidae</taxon>
        <taxon>Chrysemys</taxon>
    </lineage>
</organism>
<evidence type="ECO:0000256" key="5">
    <source>
        <dbReference type="ARBA" id="ARBA00022692"/>
    </source>
</evidence>
<evidence type="ECO:0000313" key="19">
    <source>
        <dbReference type="Proteomes" id="UP000694380"/>
    </source>
</evidence>
<dbReference type="GO" id="GO:0007160">
    <property type="term" value="P:cell-matrix adhesion"/>
    <property type="evidence" value="ECO:0007669"/>
    <property type="project" value="TreeGrafter"/>
</dbReference>
<keyword evidence="9" id="KW-1133">Transmembrane helix</keyword>
<dbReference type="PRINTS" id="PR01185">
    <property type="entry name" value="INTEGRINA"/>
</dbReference>
<evidence type="ECO:0000256" key="7">
    <source>
        <dbReference type="ARBA" id="ARBA00022737"/>
    </source>
</evidence>
<keyword evidence="5" id="KW-0812">Transmembrane</keyword>
<dbReference type="Gene3D" id="2.60.40.1510">
    <property type="entry name" value="ntegrin, alpha v. Chain A, domain 3"/>
    <property type="match status" value="1"/>
</dbReference>
<keyword evidence="10 16" id="KW-0401">Integrin</keyword>
<dbReference type="GeneTree" id="ENSGT00940000154838"/>
<keyword evidence="7" id="KW-0677">Repeat</keyword>
<evidence type="ECO:0000256" key="3">
    <source>
        <dbReference type="ARBA" id="ARBA00008054"/>
    </source>
</evidence>
<dbReference type="InterPro" id="IPR000413">
    <property type="entry name" value="Integrin_alpha"/>
</dbReference>
<dbReference type="Ensembl" id="ENSCPBT00000010259.1">
    <property type="protein sequence ID" value="ENSCPBP00000008548.1"/>
    <property type="gene ID" value="ENSCPBG00000006546.1"/>
</dbReference>
<dbReference type="InterPro" id="IPR048633">
    <property type="entry name" value="ITGAX-like_Ig_3"/>
</dbReference>
<keyword evidence="4" id="KW-0964">Secreted</keyword>
<evidence type="ECO:0000256" key="13">
    <source>
        <dbReference type="ARBA" id="ARBA00023170"/>
    </source>
</evidence>
<dbReference type="PROSITE" id="PS51470">
    <property type="entry name" value="FG_GAP"/>
    <property type="match status" value="3"/>
</dbReference>
<evidence type="ECO:0000256" key="2">
    <source>
        <dbReference type="ARBA" id="ARBA00004613"/>
    </source>
</evidence>
<dbReference type="SUPFAM" id="SSF69318">
    <property type="entry name" value="Integrin alpha N-terminal domain"/>
    <property type="match status" value="1"/>
</dbReference>
<dbReference type="FunFam" id="3.40.50.410:FF:000004">
    <property type="entry name" value="collagen alpha-6(VI) chain"/>
    <property type="match status" value="1"/>
</dbReference>
<dbReference type="Gene3D" id="2.130.10.130">
    <property type="entry name" value="Integrin alpha, N-terminal"/>
    <property type="match status" value="2"/>
</dbReference>
<keyword evidence="19" id="KW-1185">Reference proteome</keyword>
<evidence type="ECO:0000259" key="17">
    <source>
        <dbReference type="PROSITE" id="PS50234"/>
    </source>
</evidence>
<dbReference type="Gene3D" id="1.20.5.930">
    <property type="entry name" value="Bicelle-embedded integrin alpha(iib) transmembrane segment"/>
    <property type="match status" value="1"/>
</dbReference>
<evidence type="ECO:0000256" key="16">
    <source>
        <dbReference type="RuleBase" id="RU003762"/>
    </source>
</evidence>
<dbReference type="Gene3D" id="2.60.40.1530">
    <property type="entry name" value="ntegrin, alpha v. Chain A, domain 4"/>
    <property type="match status" value="1"/>
</dbReference>
<reference evidence="18" key="1">
    <citation type="submission" date="2025-08" db="UniProtKB">
        <authorList>
            <consortium name="Ensembl"/>
        </authorList>
    </citation>
    <scope>IDENTIFICATION</scope>
</reference>
<protein>
    <recommendedName>
        <fullName evidence="17">VWFA domain-containing protein</fullName>
    </recommendedName>
</protein>
<dbReference type="GO" id="GO:0033627">
    <property type="term" value="P:cell adhesion mediated by integrin"/>
    <property type="evidence" value="ECO:0007669"/>
    <property type="project" value="TreeGrafter"/>
</dbReference>
<evidence type="ECO:0000256" key="15">
    <source>
        <dbReference type="PROSITE-ProRule" id="PRU00803"/>
    </source>
</evidence>
<evidence type="ECO:0000256" key="1">
    <source>
        <dbReference type="ARBA" id="ARBA00004479"/>
    </source>
</evidence>
<dbReference type="InterPro" id="IPR028994">
    <property type="entry name" value="Integrin_alpha_N"/>
</dbReference>
<comment type="subcellular location">
    <subcellularLocation>
        <location evidence="1 16">Membrane</location>
        <topology evidence="1 16">Single-pass type I membrane protein</topology>
    </subcellularLocation>
    <subcellularLocation>
        <location evidence="2">Secreted</location>
    </subcellularLocation>
</comment>
<dbReference type="GO" id="GO:0098609">
    <property type="term" value="P:cell-cell adhesion"/>
    <property type="evidence" value="ECO:0007669"/>
    <property type="project" value="TreeGrafter"/>
</dbReference>
<name>A0A8C3H8E7_CHRPI</name>
<evidence type="ECO:0000256" key="6">
    <source>
        <dbReference type="ARBA" id="ARBA00022729"/>
    </source>
</evidence>
<dbReference type="InterPro" id="IPR036465">
    <property type="entry name" value="vWFA_dom_sf"/>
</dbReference>
<feature type="domain" description="VWFA" evidence="17">
    <location>
        <begin position="163"/>
        <end position="344"/>
    </location>
</feature>
<evidence type="ECO:0000256" key="11">
    <source>
        <dbReference type="ARBA" id="ARBA00023136"/>
    </source>
</evidence>
<evidence type="ECO:0000256" key="9">
    <source>
        <dbReference type="ARBA" id="ARBA00022989"/>
    </source>
</evidence>
<evidence type="ECO:0000256" key="4">
    <source>
        <dbReference type="ARBA" id="ARBA00022525"/>
    </source>
</evidence>
<evidence type="ECO:0000256" key="10">
    <source>
        <dbReference type="ARBA" id="ARBA00023037"/>
    </source>
</evidence>
<keyword evidence="12" id="KW-1015">Disulfide bond</keyword>
<sequence>MWPSGQKVCPPLALMDGCLTPAVLAPSHGFSVDVEGPITFQEAAAGFGQSVVQFGSASAAGLLVGAPLQTGDVNETGKVYKCDPGSRRCEEIPIQRPSDAVKMSLGLSLAARDSQILVCGPTVHQACGENMYIKGYCFLLDQSLRQLRRIPDSLPECPKRPTDIVFLIDGSGSIGDHDFGTMKTFVIEVIRHFRGTDTLFALAQFSSSFQEHFDFNKFKSTHDIDSLVRQVRQLRQNTYTPTAIRKVVRELFVSWKGSRDAATKILIVVTDGRKNDNIQYSDVIPEAEREGIIRYAIGVGRAFSLHSAQRELHEIASDPTDEHVFRVNDFDALRGIQNQLQEKIFAIEGTGPGRSTSLALGLCKQDGPVLGAVGAYDWAGGVYLYVVGAPRHNHIGKVILFRQDSKRGGWREETEVLGEQVRGGQVDSMNKLHLYKHRGADPFTLCLFGWGLQGTMQKICTEILQGQTGQAFGRFGASMSEIGDISGDRQMDVAIGAPMENDNRGALYIFHGGNRGLSPQYRQVKGSQFPSGLHYFGQAVSGGTDLTWDGLPDIAVGAQGQVLLLRSRPVLKVKVSMSFQPPTIPTSAFECQGQEQLNTEASRAEVCFTITKSTMDSLGDRISSTIQYSLALDPGWTKIRAAFDSTGPVLSKDLRLGIEKKCETYQITLPLCPEDTVTPITLRLNYTLMGDPIAAANRLRPILSEDSELVSAGSVRCQSQALRCGHGTAWRKLSPFSPLSLSTLVVGVTPELNTTVSIQSRGENSYSTRVQFFYPATLSYRRVLLLQVPQRGAGSAGGAVLQGAGGGSAGGTVLQGAGLERGLGIRVPGFSSCLRICFFQVKNLRQRSVPISVTFQFPVELSGVRVWDASEVVPSKVPASPCPCVSPAHPLPHPAISFRPQDCSVATCKKIRCRIASLEMQQPLEFMIKGNVSFQWVSQVRELPLPTTPLPQVQTVVERSEVYNYLPIIVGSSVGGLVLLALITTALYKVSRAGLGLLPHSPSPWGRGLWPPNRWGRDKGLSFGGSHSPSFLLLHHEPVSIWLSPSPLCLLPVWLLQAPVQADDGGSCGG</sequence>
<keyword evidence="6" id="KW-0732">Signal</keyword>
<keyword evidence="8 16" id="KW-0130">Cell adhesion</keyword>
<accession>A0A8C3H8E7</accession>
<dbReference type="GO" id="GO:0009897">
    <property type="term" value="C:external side of plasma membrane"/>
    <property type="evidence" value="ECO:0007669"/>
    <property type="project" value="TreeGrafter"/>
</dbReference>
<dbReference type="SMART" id="SM00327">
    <property type="entry name" value="VWA"/>
    <property type="match status" value="1"/>
</dbReference>
<dbReference type="GO" id="GO:0005178">
    <property type="term" value="F:integrin binding"/>
    <property type="evidence" value="ECO:0007669"/>
    <property type="project" value="TreeGrafter"/>
</dbReference>
<dbReference type="InterPro" id="IPR032695">
    <property type="entry name" value="Integrin_dom_sf"/>
</dbReference>
<evidence type="ECO:0000256" key="12">
    <source>
        <dbReference type="ARBA" id="ARBA00023157"/>
    </source>
</evidence>
<dbReference type="Pfam" id="PF21520">
    <property type="entry name" value="ITGAX-like_Ig_3"/>
    <property type="match status" value="1"/>
</dbReference>
<dbReference type="PANTHER" id="PTHR23220:SF118">
    <property type="entry name" value="INTEGRIN ALPHA-X"/>
    <property type="match status" value="1"/>
</dbReference>
<dbReference type="SUPFAM" id="SSF53300">
    <property type="entry name" value="vWA-like"/>
    <property type="match status" value="1"/>
</dbReference>